<keyword evidence="3" id="KW-1185">Reference proteome</keyword>
<feature type="region of interest" description="Disordered" evidence="1">
    <location>
        <begin position="1"/>
        <end position="25"/>
    </location>
</feature>
<name>V4IY68_9EURY</name>
<reference evidence="2 3" key="1">
    <citation type="journal article" date="2013" name="Genome Announc.">
        <title>Draft Genome Sequence of 'Candidatus Halobonum tyrrellensis' Strain G22, Isolated from the Hypersaline Waters of Lake Tyrrell, Australia.</title>
        <authorList>
            <person name="Ugalde J.A."/>
            <person name="Narasingarao P."/>
            <person name="Kuo S."/>
            <person name="Podell S."/>
            <person name="Allen E.E."/>
        </authorList>
    </citation>
    <scope>NUCLEOTIDE SEQUENCE [LARGE SCALE GENOMIC DNA]</scope>
    <source>
        <strain evidence="2 3">G22</strain>
    </source>
</reference>
<evidence type="ECO:0000313" key="2">
    <source>
        <dbReference type="EMBL" id="ESP88102.1"/>
    </source>
</evidence>
<organism evidence="2 3">
    <name type="scientific">Candidatus Halobonum tyrrellensis G22</name>
    <dbReference type="NCBI Taxonomy" id="1324957"/>
    <lineage>
        <taxon>Archaea</taxon>
        <taxon>Methanobacteriati</taxon>
        <taxon>Methanobacteriota</taxon>
        <taxon>Stenosarchaea group</taxon>
        <taxon>Halobacteria</taxon>
        <taxon>Halobacteriales</taxon>
        <taxon>Haloferacaceae</taxon>
        <taxon>Candidatus Halobonum</taxon>
    </lineage>
</organism>
<dbReference type="PATRIC" id="fig|1324957.4.peg.2119"/>
<sequence length="155" mass="16557">MRERPGRSAGRHGRDERDDAPAARGQLSLSTVEAVVGVAFVLATAATFGMALPDPGTAEAQLDAYADDAATVLVEEPPRHAGGTRLSELARSSAAFDRERDALRRRVGRILGDNLLFRVETPHGAVGYTRPPDAPLGRASVPTRGGEVVLWVWYA</sequence>
<evidence type="ECO:0000313" key="3">
    <source>
        <dbReference type="Proteomes" id="UP000017840"/>
    </source>
</evidence>
<accession>V4IY68</accession>
<gene>
    <name evidence="2" type="ORF">K933_10442</name>
</gene>
<dbReference type="eggNOG" id="arCOG04680">
    <property type="taxonomic scope" value="Archaea"/>
</dbReference>
<dbReference type="RefSeq" id="WP_023394671.1">
    <property type="nucleotide sequence ID" value="NZ_ASGZ01000034.1"/>
</dbReference>
<proteinExistence type="predicted"/>
<dbReference type="Pfam" id="PF23923">
    <property type="entry name" value="DUF7262"/>
    <property type="match status" value="1"/>
</dbReference>
<protein>
    <submittedName>
        <fullName evidence="2">Uncharacterized protein</fullName>
    </submittedName>
</protein>
<dbReference type="Proteomes" id="UP000017840">
    <property type="component" value="Unassembled WGS sequence"/>
</dbReference>
<dbReference type="AlphaFoldDB" id="V4IY68"/>
<evidence type="ECO:0000256" key="1">
    <source>
        <dbReference type="SAM" id="MobiDB-lite"/>
    </source>
</evidence>
<dbReference type="InterPro" id="IPR055686">
    <property type="entry name" value="DUF7262"/>
</dbReference>
<dbReference type="STRING" id="1324957.K933_10442"/>
<dbReference type="EMBL" id="ASGZ01000034">
    <property type="protein sequence ID" value="ESP88102.1"/>
    <property type="molecule type" value="Genomic_DNA"/>
</dbReference>
<feature type="compositionally biased region" description="Basic and acidic residues" evidence="1">
    <location>
        <begin position="1"/>
        <end position="21"/>
    </location>
</feature>
<comment type="caution">
    <text evidence="2">The sequence shown here is derived from an EMBL/GenBank/DDBJ whole genome shotgun (WGS) entry which is preliminary data.</text>
</comment>